<dbReference type="Proteomes" id="UP000784294">
    <property type="component" value="Unassembled WGS sequence"/>
</dbReference>
<proteinExistence type="predicted"/>
<dbReference type="OrthoDB" id="10252832at2759"/>
<evidence type="ECO:0000313" key="2">
    <source>
        <dbReference type="Proteomes" id="UP000784294"/>
    </source>
</evidence>
<name>A0A3S5CMV0_9PLAT</name>
<protein>
    <submittedName>
        <fullName evidence="1">Uncharacterized protein</fullName>
    </submittedName>
</protein>
<keyword evidence="2" id="KW-1185">Reference proteome</keyword>
<dbReference type="AlphaFoldDB" id="A0A3S5CMV0"/>
<evidence type="ECO:0000313" key="1">
    <source>
        <dbReference type="EMBL" id="VEL33813.1"/>
    </source>
</evidence>
<organism evidence="1 2">
    <name type="scientific">Protopolystoma xenopodis</name>
    <dbReference type="NCBI Taxonomy" id="117903"/>
    <lineage>
        <taxon>Eukaryota</taxon>
        <taxon>Metazoa</taxon>
        <taxon>Spiralia</taxon>
        <taxon>Lophotrochozoa</taxon>
        <taxon>Platyhelminthes</taxon>
        <taxon>Monogenea</taxon>
        <taxon>Polyopisthocotylea</taxon>
        <taxon>Polystomatidea</taxon>
        <taxon>Polystomatidae</taxon>
        <taxon>Protopolystoma</taxon>
    </lineage>
</organism>
<reference evidence="1" key="1">
    <citation type="submission" date="2018-11" db="EMBL/GenBank/DDBJ databases">
        <authorList>
            <consortium name="Pathogen Informatics"/>
        </authorList>
    </citation>
    <scope>NUCLEOTIDE SEQUENCE</scope>
</reference>
<dbReference type="EMBL" id="CAAALY010246446">
    <property type="protein sequence ID" value="VEL33813.1"/>
    <property type="molecule type" value="Genomic_DNA"/>
</dbReference>
<sequence>MNLIHYPLCYMFRAPSMLMPHESTVSHGESPLDSFSDLDGTPCGLQRRSRAGELFIYRSYLRLHTLFMGFRLDSFFWLSTSFRI</sequence>
<accession>A0A3S5CMV0</accession>
<comment type="caution">
    <text evidence="1">The sequence shown here is derived from an EMBL/GenBank/DDBJ whole genome shotgun (WGS) entry which is preliminary data.</text>
</comment>
<gene>
    <name evidence="1" type="ORF">PXEA_LOCUS27253</name>
</gene>